<gene>
    <name evidence="1" type="ORF">SLEP1_g12322</name>
</gene>
<reference evidence="1 2" key="1">
    <citation type="journal article" date="2021" name="Commun. Biol.">
        <title>The genome of Shorea leprosula (Dipterocarpaceae) highlights the ecological relevance of drought in aseasonal tropical rainforests.</title>
        <authorList>
            <person name="Ng K.K.S."/>
            <person name="Kobayashi M.J."/>
            <person name="Fawcett J.A."/>
            <person name="Hatakeyama M."/>
            <person name="Paape T."/>
            <person name="Ng C.H."/>
            <person name="Ang C.C."/>
            <person name="Tnah L.H."/>
            <person name="Lee C.T."/>
            <person name="Nishiyama T."/>
            <person name="Sese J."/>
            <person name="O'Brien M.J."/>
            <person name="Copetti D."/>
            <person name="Mohd Noor M.I."/>
            <person name="Ong R.C."/>
            <person name="Putra M."/>
            <person name="Sireger I.Z."/>
            <person name="Indrioko S."/>
            <person name="Kosugi Y."/>
            <person name="Izuno A."/>
            <person name="Isagi Y."/>
            <person name="Lee S.L."/>
            <person name="Shimizu K.K."/>
        </authorList>
    </citation>
    <scope>NUCLEOTIDE SEQUENCE [LARGE SCALE GENOMIC DNA]</scope>
    <source>
        <strain evidence="1">214</strain>
    </source>
</reference>
<dbReference type="Proteomes" id="UP001054252">
    <property type="component" value="Unassembled WGS sequence"/>
</dbReference>
<sequence length="65" mass="7407">MVVVVHTRNGENLLVLGIMVPVKCEGVLNHHVAFPRAFEWRCSCNLEKVKMMVWSAYKRALPLKG</sequence>
<proteinExistence type="predicted"/>
<organism evidence="1 2">
    <name type="scientific">Rubroshorea leprosula</name>
    <dbReference type="NCBI Taxonomy" id="152421"/>
    <lineage>
        <taxon>Eukaryota</taxon>
        <taxon>Viridiplantae</taxon>
        <taxon>Streptophyta</taxon>
        <taxon>Embryophyta</taxon>
        <taxon>Tracheophyta</taxon>
        <taxon>Spermatophyta</taxon>
        <taxon>Magnoliopsida</taxon>
        <taxon>eudicotyledons</taxon>
        <taxon>Gunneridae</taxon>
        <taxon>Pentapetalae</taxon>
        <taxon>rosids</taxon>
        <taxon>malvids</taxon>
        <taxon>Malvales</taxon>
        <taxon>Dipterocarpaceae</taxon>
        <taxon>Rubroshorea</taxon>
    </lineage>
</organism>
<accession>A0AAV5IM94</accession>
<evidence type="ECO:0000313" key="2">
    <source>
        <dbReference type="Proteomes" id="UP001054252"/>
    </source>
</evidence>
<name>A0AAV5IM94_9ROSI</name>
<comment type="caution">
    <text evidence="1">The sequence shown here is derived from an EMBL/GenBank/DDBJ whole genome shotgun (WGS) entry which is preliminary data.</text>
</comment>
<evidence type="ECO:0000313" key="1">
    <source>
        <dbReference type="EMBL" id="GKU99472.1"/>
    </source>
</evidence>
<dbReference type="AlphaFoldDB" id="A0AAV5IM94"/>
<keyword evidence="2" id="KW-1185">Reference proteome</keyword>
<dbReference type="EMBL" id="BPVZ01000014">
    <property type="protein sequence ID" value="GKU99472.1"/>
    <property type="molecule type" value="Genomic_DNA"/>
</dbReference>
<protein>
    <submittedName>
        <fullName evidence="1">Uncharacterized protein</fullName>
    </submittedName>
</protein>